<dbReference type="EMBL" id="PGEX01000001">
    <property type="protein sequence ID" value="PJJ42642.1"/>
    <property type="molecule type" value="Genomic_DNA"/>
</dbReference>
<reference evidence="2 3" key="1">
    <citation type="submission" date="2017-11" db="EMBL/GenBank/DDBJ databases">
        <title>Animal gut microbial communities from fecal samples from Wisconsin, USA.</title>
        <authorList>
            <person name="Neumann A."/>
        </authorList>
    </citation>
    <scope>NUCLEOTIDE SEQUENCE [LARGE SCALE GENOMIC DNA]</scope>
    <source>
        <strain evidence="2 3">UWS3</strain>
    </source>
</reference>
<accession>A0A2M9AA93</accession>
<dbReference type="OrthoDB" id="9778806at2"/>
<name>A0A2M9AA93_9BACT</name>
<comment type="caution">
    <text evidence="2">The sequence shown here is derived from an EMBL/GenBank/DDBJ whole genome shotgun (WGS) entry which is preliminary data.</text>
</comment>
<evidence type="ECO:0000313" key="3">
    <source>
        <dbReference type="Proteomes" id="UP000231134"/>
    </source>
</evidence>
<evidence type="ECO:0000256" key="1">
    <source>
        <dbReference type="SAM" id="SignalP"/>
    </source>
</evidence>
<feature type="chain" id="PRO_5014624442" evidence="1">
    <location>
        <begin position="25"/>
        <end position="285"/>
    </location>
</feature>
<dbReference type="RefSeq" id="WP_100426488.1">
    <property type="nucleotide sequence ID" value="NZ_PGEX01000001.1"/>
</dbReference>
<organism evidence="2 3">
    <name type="scientific">Hallerella succinigenes</name>
    <dbReference type="NCBI Taxonomy" id="1896222"/>
    <lineage>
        <taxon>Bacteria</taxon>
        <taxon>Pseudomonadati</taxon>
        <taxon>Fibrobacterota</taxon>
        <taxon>Fibrobacteria</taxon>
        <taxon>Fibrobacterales</taxon>
        <taxon>Fibrobacteraceae</taxon>
        <taxon>Hallerella</taxon>
    </lineage>
</organism>
<keyword evidence="1" id="KW-0732">Signal</keyword>
<gene>
    <name evidence="2" type="ORF">BGX16_2681</name>
</gene>
<evidence type="ECO:0000313" key="2">
    <source>
        <dbReference type="EMBL" id="PJJ42642.1"/>
    </source>
</evidence>
<dbReference type="Proteomes" id="UP000231134">
    <property type="component" value="Unassembled WGS sequence"/>
</dbReference>
<feature type="signal peptide" evidence="1">
    <location>
        <begin position="1"/>
        <end position="24"/>
    </location>
</feature>
<keyword evidence="3" id="KW-1185">Reference proteome</keyword>
<proteinExistence type="predicted"/>
<dbReference type="AlphaFoldDB" id="A0A2M9AA93"/>
<sequence>MNFRKNILLSFRILAVAVLVPAWAAKPVEFASSKAFSSEALFGKLDSIGKGATWMEWDTDGILDPEIQALVADKKGNIRADVEHGWYLNVPGNSKFAVLRKKSEGESLTFYDVAKFTTKKVPLEISEPLDPKKVFRDYRETIRGHFVHLDDTNLQVTVRDNEIQFSYLKPDNQALSTVYNFTSLPEHQKQAEIQSRRAFYAYEYSLMIQAFIASTRGLFNWQIWHWYNSDWTEQSQISDREIASILASPDQGKFVRIFFDKLADGDTVEMLSNAHGSFILTIRRR</sequence>
<protein>
    <submittedName>
        <fullName evidence="2">Uncharacterized protein</fullName>
    </submittedName>
</protein>